<evidence type="ECO:0000259" key="2">
    <source>
        <dbReference type="Pfam" id="PF17921"/>
    </source>
</evidence>
<dbReference type="Pfam" id="PF17921">
    <property type="entry name" value="Integrase_H2C2"/>
    <property type="match status" value="1"/>
</dbReference>
<dbReference type="GO" id="GO:0071897">
    <property type="term" value="P:DNA biosynthetic process"/>
    <property type="evidence" value="ECO:0007669"/>
    <property type="project" value="UniProtKB-ARBA"/>
</dbReference>
<dbReference type="InterPro" id="IPR008042">
    <property type="entry name" value="Retrotrans_Pao"/>
</dbReference>
<dbReference type="PANTHER" id="PTHR47331:SF4">
    <property type="entry name" value="PEPTIDASE S1 DOMAIN-CONTAINING PROTEIN"/>
    <property type="match status" value="1"/>
</dbReference>
<sequence length="769" mass="87972">MKQDLDKTETVYISNFLSKKLSKVPRNVNTVPGGTTATPADPSGKTEYQKKDEENKLVETINVRFDEYRKGIDFKPKTNGYPRLDLNFPDYDDEEDDFDTVRDSLASRLVSKTSTETPTTSFEKPDLSSDNRSLIPCSEVKWIRNIATRCLFQVGLELERDNPTVSSLIKESFYIDDLMAGATSSEEAITSIKTLSQVLEARGFHLRKWRSNSPDVLSRISSNWEGNTSNLEIHPDECSKALGLTWNSVKDTFIFNLKVNFPDNITKRSFLSQSARLFDPLGFLTPCTVYIKIFYQQLWLLKLDWDSPLPDALATKWKTFRKEFEQICSIHIPRWIHTVSQQVTLHGFCDASELAYASVIYAVQPQADGNTKVTLLVAKSRVAPLKPVSIPRLELNGALLLARLYATCKNIFKEYDVHLYAWTDSQVVLSWLSSHPRNWKPYTANRTSEILDLVPADSWRYVPTKMNPADIASRGLSPKELPRCGLWWEGPQWLSCGMDSWPKQPKRDDQTSLVTRERKRTAFSFPVSVNCDFIDSLFLKFSSFYKIIDIFAFCFRYITNCKARVGKMKSNLDFKGKCHVPPLTTYERRQASNKIFSYIQNLFFKEEINCLKANKPVANKSILSALCSFIDKDGLIRVGGRLRNSTLQYSAKHPIILPNQHEICNLIVNMYHILYLHAGCNVLLGIIKQNYWIIGIKKIVKKCIHKCIICCRYRATTSKQLMGDLPAHRVTPSRPFSACGVDYAGPINVLRYRGRVCLYVSLPKLYIWN</sequence>
<proteinExistence type="predicted"/>
<evidence type="ECO:0000313" key="4">
    <source>
        <dbReference type="Proteomes" id="UP000887116"/>
    </source>
</evidence>
<accession>A0A8X6LC51</accession>
<reference evidence="3" key="1">
    <citation type="submission" date="2020-07" db="EMBL/GenBank/DDBJ databases">
        <title>Multicomponent nature underlies the extraordinary mechanical properties of spider dragline silk.</title>
        <authorList>
            <person name="Kono N."/>
            <person name="Nakamura H."/>
            <person name="Mori M."/>
            <person name="Yoshida Y."/>
            <person name="Ohtoshi R."/>
            <person name="Malay A.D."/>
            <person name="Moran D.A.P."/>
            <person name="Tomita M."/>
            <person name="Numata K."/>
            <person name="Arakawa K."/>
        </authorList>
    </citation>
    <scope>NUCLEOTIDE SEQUENCE</scope>
</reference>
<name>A0A8X6LC51_TRICU</name>
<organism evidence="3 4">
    <name type="scientific">Trichonephila clavata</name>
    <name type="common">Joro spider</name>
    <name type="synonym">Nephila clavata</name>
    <dbReference type="NCBI Taxonomy" id="2740835"/>
    <lineage>
        <taxon>Eukaryota</taxon>
        <taxon>Metazoa</taxon>
        <taxon>Ecdysozoa</taxon>
        <taxon>Arthropoda</taxon>
        <taxon>Chelicerata</taxon>
        <taxon>Arachnida</taxon>
        <taxon>Araneae</taxon>
        <taxon>Araneomorphae</taxon>
        <taxon>Entelegynae</taxon>
        <taxon>Araneoidea</taxon>
        <taxon>Nephilidae</taxon>
        <taxon>Trichonephila</taxon>
    </lineage>
</organism>
<feature type="compositionally biased region" description="Polar residues" evidence="1">
    <location>
        <begin position="27"/>
        <end position="38"/>
    </location>
</feature>
<protein>
    <submittedName>
        <fullName evidence="3">Integrase catalytic domain-containing protein</fullName>
    </submittedName>
</protein>
<dbReference type="InterPro" id="IPR043502">
    <property type="entry name" value="DNA/RNA_pol_sf"/>
</dbReference>
<feature type="region of interest" description="Disordered" evidence="1">
    <location>
        <begin position="25"/>
        <end position="49"/>
    </location>
</feature>
<comment type="caution">
    <text evidence="3">The sequence shown here is derived from an EMBL/GenBank/DDBJ whole genome shotgun (WGS) entry which is preliminary data.</text>
</comment>
<evidence type="ECO:0000313" key="3">
    <source>
        <dbReference type="EMBL" id="GFR03022.1"/>
    </source>
</evidence>
<dbReference type="EMBL" id="BMAO01035333">
    <property type="protein sequence ID" value="GFR03022.1"/>
    <property type="molecule type" value="Genomic_DNA"/>
</dbReference>
<dbReference type="Pfam" id="PF05380">
    <property type="entry name" value="Peptidase_A17"/>
    <property type="match status" value="1"/>
</dbReference>
<feature type="domain" description="Integrase zinc-binding" evidence="2">
    <location>
        <begin position="661"/>
        <end position="715"/>
    </location>
</feature>
<keyword evidence="4" id="KW-1185">Reference proteome</keyword>
<gene>
    <name evidence="3" type="primary">AVEN_153201_1</name>
    <name evidence="3" type="ORF">TNCT_197411</name>
</gene>
<evidence type="ECO:0000256" key="1">
    <source>
        <dbReference type="SAM" id="MobiDB-lite"/>
    </source>
</evidence>
<dbReference type="InterPro" id="IPR041588">
    <property type="entry name" value="Integrase_H2C2"/>
</dbReference>
<dbReference type="Proteomes" id="UP000887116">
    <property type="component" value="Unassembled WGS sequence"/>
</dbReference>
<dbReference type="SUPFAM" id="SSF56672">
    <property type="entry name" value="DNA/RNA polymerases"/>
    <property type="match status" value="1"/>
</dbReference>
<dbReference type="PANTHER" id="PTHR47331">
    <property type="entry name" value="PHD-TYPE DOMAIN-CONTAINING PROTEIN"/>
    <property type="match status" value="1"/>
</dbReference>
<dbReference type="AlphaFoldDB" id="A0A8X6LC51"/>